<dbReference type="Proteomes" id="UP000593568">
    <property type="component" value="Unassembled WGS sequence"/>
</dbReference>
<feature type="compositionally biased region" description="Basic and acidic residues" evidence="1">
    <location>
        <begin position="17"/>
        <end position="26"/>
    </location>
</feature>
<protein>
    <submittedName>
        <fullName evidence="2">Uncharacterized protein</fullName>
    </submittedName>
</protein>
<comment type="caution">
    <text evidence="2">The sequence shown here is derived from an EMBL/GenBank/DDBJ whole genome shotgun (WGS) entry which is preliminary data.</text>
</comment>
<accession>A0A7J9FR25</accession>
<proteinExistence type="predicted"/>
<feature type="non-terminal residue" evidence="2">
    <location>
        <position position="26"/>
    </location>
</feature>
<evidence type="ECO:0000256" key="1">
    <source>
        <dbReference type="SAM" id="MobiDB-lite"/>
    </source>
</evidence>
<organism evidence="2 3">
    <name type="scientific">Gossypium trilobum</name>
    <dbReference type="NCBI Taxonomy" id="34281"/>
    <lineage>
        <taxon>Eukaryota</taxon>
        <taxon>Viridiplantae</taxon>
        <taxon>Streptophyta</taxon>
        <taxon>Embryophyta</taxon>
        <taxon>Tracheophyta</taxon>
        <taxon>Spermatophyta</taxon>
        <taxon>Magnoliopsida</taxon>
        <taxon>eudicotyledons</taxon>
        <taxon>Gunneridae</taxon>
        <taxon>Pentapetalae</taxon>
        <taxon>rosids</taxon>
        <taxon>malvids</taxon>
        <taxon>Malvales</taxon>
        <taxon>Malvaceae</taxon>
        <taxon>Malvoideae</taxon>
        <taxon>Gossypium</taxon>
    </lineage>
</organism>
<gene>
    <name evidence="2" type="ORF">Gotri_028014</name>
</gene>
<sequence length="26" mass="2897">MMGDDIVTNTSKQVENVQEKAMEEAV</sequence>
<evidence type="ECO:0000313" key="3">
    <source>
        <dbReference type="Proteomes" id="UP000593568"/>
    </source>
</evidence>
<reference evidence="2 3" key="1">
    <citation type="journal article" date="2019" name="Genome Biol. Evol.">
        <title>Insights into the evolution of the New World diploid cottons (Gossypium, subgenus Houzingenia) based on genome sequencing.</title>
        <authorList>
            <person name="Grover C.E."/>
            <person name="Arick M.A. 2nd"/>
            <person name="Thrash A."/>
            <person name="Conover J.L."/>
            <person name="Sanders W.S."/>
            <person name="Peterson D.G."/>
            <person name="Frelichowski J.E."/>
            <person name="Scheffler J.A."/>
            <person name="Scheffler B.E."/>
            <person name="Wendel J.F."/>
        </authorList>
    </citation>
    <scope>NUCLEOTIDE SEQUENCE [LARGE SCALE GENOMIC DNA]</scope>
    <source>
        <strain evidence="2">8</strain>
        <tissue evidence="2">Leaf</tissue>
    </source>
</reference>
<feature type="region of interest" description="Disordered" evidence="1">
    <location>
        <begin position="1"/>
        <end position="26"/>
    </location>
</feature>
<feature type="compositionally biased region" description="Polar residues" evidence="1">
    <location>
        <begin position="7"/>
        <end position="16"/>
    </location>
</feature>
<evidence type="ECO:0000313" key="2">
    <source>
        <dbReference type="EMBL" id="MBA0787730.1"/>
    </source>
</evidence>
<dbReference type="EMBL" id="JABEZW010226384">
    <property type="protein sequence ID" value="MBA0787730.1"/>
    <property type="molecule type" value="Genomic_DNA"/>
</dbReference>
<dbReference type="AlphaFoldDB" id="A0A7J9FR25"/>
<name>A0A7J9FR25_9ROSI</name>
<keyword evidence="3" id="KW-1185">Reference proteome</keyword>